<sequence>MSKAVEIDESYWKNIKFNLIFFACCCVIYIIVTKFLLKTPEFDNTEMLSRINDFEKIQTLKNDYTKKSQEIFKTIDTIKYDVNQVQRIDEIKRYIADYKQPYKDNEFHSSYNFCLIGGNILNVFLELNLEKSTLEKNNTLIETNLNECKANFKDEH</sequence>
<evidence type="ECO:0000313" key="5">
    <source>
        <dbReference type="Proteomes" id="UP000320773"/>
    </source>
</evidence>
<dbReference type="OMA" id="NIWNEID"/>
<dbReference type="EMBL" id="VFPJ01000001">
    <property type="protein sequence ID" value="TQM40197.1"/>
    <property type="molecule type" value="Genomic_DNA"/>
</dbReference>
<comment type="caution">
    <text evidence="2">The sequence shown here is derived from an EMBL/GenBank/DDBJ whole genome shotgun (WGS) entry which is preliminary data.</text>
</comment>
<dbReference type="InterPro" id="IPR039449">
    <property type="entry name" value="TssO"/>
</dbReference>
<dbReference type="RefSeq" id="WP_014085245.1">
    <property type="nucleotide sequence ID" value="NZ_CBCSFI010000001.1"/>
</dbReference>
<dbReference type="Pfam" id="PF17561">
    <property type="entry name" value="TssO"/>
    <property type="match status" value="1"/>
</dbReference>
<proteinExistence type="predicted"/>
<dbReference type="Proteomes" id="UP000320773">
    <property type="component" value="Unassembled WGS sequence"/>
</dbReference>
<gene>
    <name evidence="2" type="ORF">B0A77_02470</name>
    <name evidence="3" type="ORF">BC670_1070</name>
</gene>
<name>A0A2H3KLC7_9FLAO</name>
<evidence type="ECO:0000313" key="3">
    <source>
        <dbReference type="EMBL" id="TQM40197.1"/>
    </source>
</evidence>
<organism evidence="2 4">
    <name type="scientific">Flavobacterium branchiophilum</name>
    <dbReference type="NCBI Taxonomy" id="55197"/>
    <lineage>
        <taxon>Bacteria</taxon>
        <taxon>Pseudomonadati</taxon>
        <taxon>Bacteroidota</taxon>
        <taxon>Flavobacteriia</taxon>
        <taxon>Flavobacteriales</taxon>
        <taxon>Flavobacteriaceae</taxon>
        <taxon>Flavobacterium</taxon>
    </lineage>
</organism>
<evidence type="ECO:0000313" key="4">
    <source>
        <dbReference type="Proteomes" id="UP000220828"/>
    </source>
</evidence>
<protein>
    <submittedName>
        <fullName evidence="2">Uncharacterized protein</fullName>
    </submittedName>
</protein>
<evidence type="ECO:0000313" key="2">
    <source>
        <dbReference type="EMBL" id="PDS26397.1"/>
    </source>
</evidence>
<accession>A0A2H3KLC7</accession>
<reference evidence="2 4" key="1">
    <citation type="submission" date="2017-09" db="EMBL/GenBank/DDBJ databases">
        <title>Whole genomes of Flavobacteriaceae.</title>
        <authorList>
            <person name="Stine C."/>
            <person name="Li C."/>
            <person name="Tadesse D."/>
        </authorList>
    </citation>
    <scope>NUCLEOTIDE SEQUENCE [LARGE SCALE GENOMIC DNA]</scope>
    <source>
        <strain evidence="2 4">ATCC 35036</strain>
    </source>
</reference>
<evidence type="ECO:0000256" key="1">
    <source>
        <dbReference type="SAM" id="Phobius"/>
    </source>
</evidence>
<dbReference type="OrthoDB" id="1036586at2"/>
<dbReference type="AlphaFoldDB" id="A0A2H3KLC7"/>
<keyword evidence="1" id="KW-0812">Transmembrane</keyword>
<dbReference type="EMBL" id="PCMW01000015">
    <property type="protein sequence ID" value="PDS26397.1"/>
    <property type="molecule type" value="Genomic_DNA"/>
</dbReference>
<feature type="transmembrane region" description="Helical" evidence="1">
    <location>
        <begin position="19"/>
        <end position="37"/>
    </location>
</feature>
<reference evidence="3 5" key="2">
    <citation type="submission" date="2019-06" db="EMBL/GenBank/DDBJ databases">
        <title>Genomic Encyclopedia of Archaeal and Bacterial Type Strains, Phase II (KMG-II): from individual species to whole genera.</title>
        <authorList>
            <person name="Goeker M."/>
        </authorList>
    </citation>
    <scope>NUCLEOTIDE SEQUENCE [LARGE SCALE GENOMIC DNA]</scope>
    <source>
        <strain evidence="3 5">DSM 24789</strain>
    </source>
</reference>
<keyword evidence="1" id="KW-1133">Transmembrane helix</keyword>
<dbReference type="Proteomes" id="UP000220828">
    <property type="component" value="Unassembled WGS sequence"/>
</dbReference>
<keyword evidence="1" id="KW-0472">Membrane</keyword>